<feature type="compositionally biased region" description="Low complexity" evidence="1">
    <location>
        <begin position="127"/>
        <end position="139"/>
    </location>
</feature>
<proteinExistence type="predicted"/>
<dbReference type="EMBL" id="JAMZFT010000001">
    <property type="protein sequence ID" value="MCP1336018.1"/>
    <property type="molecule type" value="Genomic_DNA"/>
</dbReference>
<evidence type="ECO:0000313" key="2">
    <source>
        <dbReference type="EMBL" id="MCP1336018.1"/>
    </source>
</evidence>
<name>A0A9J6PIW6_9PROT</name>
<keyword evidence="3" id="KW-1185">Reference proteome</keyword>
<gene>
    <name evidence="2" type="ORF">NJQ99_06315</name>
</gene>
<sequence length="157" mass="15890">MSNWPTVDQLIGRWESPDVSGAGSEFSLPDSGPRADAPPAETPLATPSAARPGSTLDVLLPMQNPAIADTAEPDAPAGSDADVPPGFDEPLPPSLVSALAVESGAVEYDEPDYAAPPGLGDPDFEEGGVLSLSGGPSPEDVGLDGDQYEPELALSLA</sequence>
<evidence type="ECO:0000313" key="3">
    <source>
        <dbReference type="Proteomes" id="UP001055804"/>
    </source>
</evidence>
<dbReference type="Proteomes" id="UP001055804">
    <property type="component" value="Unassembled WGS sequence"/>
</dbReference>
<comment type="caution">
    <text evidence="2">The sequence shown here is derived from an EMBL/GenBank/DDBJ whole genome shotgun (WGS) entry which is preliminary data.</text>
</comment>
<dbReference type="RefSeq" id="WP_269331937.1">
    <property type="nucleotide sequence ID" value="NZ_JAMZFT010000001.1"/>
</dbReference>
<feature type="region of interest" description="Disordered" evidence="1">
    <location>
        <begin position="107"/>
        <end position="157"/>
    </location>
</feature>
<dbReference type="AlphaFoldDB" id="A0A9J6PIW6"/>
<evidence type="ECO:0000256" key="1">
    <source>
        <dbReference type="SAM" id="MobiDB-lite"/>
    </source>
</evidence>
<protein>
    <submittedName>
        <fullName evidence="2">Uncharacterized protein</fullName>
    </submittedName>
</protein>
<reference evidence="2" key="1">
    <citation type="submission" date="2022-06" db="EMBL/GenBank/DDBJ databases">
        <title>Isolation and Genomics of Futiania mangrovii gen. nov., sp. nov., a Rare and Metabolically-versatile member in the Class Alphaproteobacteria.</title>
        <authorList>
            <person name="Liu L."/>
            <person name="Huang W.-C."/>
            <person name="Pan J."/>
            <person name="Li J."/>
            <person name="Huang Y."/>
            <person name="Du H."/>
            <person name="Liu Y."/>
            <person name="Li M."/>
        </authorList>
    </citation>
    <scope>NUCLEOTIDE SEQUENCE</scope>
    <source>
        <strain evidence="2">FT118</strain>
    </source>
</reference>
<feature type="region of interest" description="Disordered" evidence="1">
    <location>
        <begin position="1"/>
        <end position="94"/>
    </location>
</feature>
<organism evidence="2 3">
    <name type="scientific">Futiania mangrovi</name>
    <dbReference type="NCBI Taxonomy" id="2959716"/>
    <lineage>
        <taxon>Bacteria</taxon>
        <taxon>Pseudomonadati</taxon>
        <taxon>Pseudomonadota</taxon>
        <taxon>Alphaproteobacteria</taxon>
        <taxon>Futianiales</taxon>
        <taxon>Futianiaceae</taxon>
        <taxon>Futiania</taxon>
    </lineage>
</organism>
<accession>A0A9J6PIW6</accession>